<evidence type="ECO:0000313" key="4">
    <source>
        <dbReference type="Proteomes" id="UP000198614"/>
    </source>
</evidence>
<dbReference type="Proteomes" id="UP000198614">
    <property type="component" value="Unassembled WGS sequence"/>
</dbReference>
<evidence type="ECO:0000256" key="1">
    <source>
        <dbReference type="SAM" id="MobiDB-lite"/>
    </source>
</evidence>
<dbReference type="OrthoDB" id="4337778at2"/>
<reference evidence="2 4" key="1">
    <citation type="submission" date="2016-10" db="EMBL/GenBank/DDBJ databases">
        <authorList>
            <person name="de Groot N.N."/>
        </authorList>
    </citation>
    <scope>NUCLEOTIDE SEQUENCE [LARGE SCALE GENOMIC DNA]</scope>
    <source>
        <strain evidence="2 4">CGMCC 4.1859</strain>
    </source>
</reference>
<evidence type="ECO:0000313" key="3">
    <source>
        <dbReference type="EMBL" id="WUR39941.1"/>
    </source>
</evidence>
<evidence type="ECO:0000313" key="5">
    <source>
        <dbReference type="Proteomes" id="UP001432161"/>
    </source>
</evidence>
<dbReference type="AlphaFoldDB" id="A0A1G7CH69"/>
<dbReference type="Proteomes" id="UP001432161">
    <property type="component" value="Chromosome"/>
</dbReference>
<evidence type="ECO:0000313" key="2">
    <source>
        <dbReference type="EMBL" id="SDE38649.1"/>
    </source>
</evidence>
<dbReference type="EMBL" id="FNAX01000001">
    <property type="protein sequence ID" value="SDE38649.1"/>
    <property type="molecule type" value="Genomic_DNA"/>
</dbReference>
<reference evidence="3" key="2">
    <citation type="submission" date="2022-10" db="EMBL/GenBank/DDBJ databases">
        <title>The complete genomes of actinobacterial strains from the NBC collection.</title>
        <authorList>
            <person name="Joergensen T.S."/>
            <person name="Alvarez Arevalo M."/>
            <person name="Sterndorff E.B."/>
            <person name="Faurdal D."/>
            <person name="Vuksanovic O."/>
            <person name="Mourched A.-S."/>
            <person name="Charusanti P."/>
            <person name="Shaw S."/>
            <person name="Blin K."/>
            <person name="Weber T."/>
        </authorList>
    </citation>
    <scope>NUCLEOTIDE SEQUENCE</scope>
    <source>
        <strain evidence="3">NBC_00489</strain>
    </source>
</reference>
<feature type="region of interest" description="Disordered" evidence="1">
    <location>
        <begin position="92"/>
        <end position="146"/>
    </location>
</feature>
<proteinExistence type="predicted"/>
<keyword evidence="5" id="KW-1185">Reference proteome</keyword>
<dbReference type="EMBL" id="CP108330">
    <property type="protein sequence ID" value="WUR39941.1"/>
    <property type="molecule type" value="Genomic_DNA"/>
</dbReference>
<gene>
    <name evidence="3" type="ORF">OHN36_23735</name>
    <name evidence="2" type="ORF">SAMN05216260_101521</name>
</gene>
<sequence>MHFCVRCGVRVEDPTRPDCPHCGAPRTTVGPARAEARGSHVRIGGALLPRWLPWTLAAVLAGGGVVLGVSVAHQDDTAVAGGSPGMPYLPGYDSDGTASPSTDGYGTPDTYGGEEYTSGEGGYGTPTPEDTETAYGTDDTDSTDEGTRAASTVVTDYYDYLNAGNYSAAWNMGGSRLYNGPYSDWVAGFASTAHVDVTTSDDGSGSGSGVVAVQLRASQTDGTVKSFTGTYTVQDGQITGADIQQVP</sequence>
<organism evidence="2 4">
    <name type="scientific">Streptomyces griseoaurantiacus</name>
    <dbReference type="NCBI Taxonomy" id="68213"/>
    <lineage>
        <taxon>Bacteria</taxon>
        <taxon>Bacillati</taxon>
        <taxon>Actinomycetota</taxon>
        <taxon>Actinomycetes</taxon>
        <taxon>Kitasatosporales</taxon>
        <taxon>Streptomycetaceae</taxon>
        <taxon>Streptomyces</taxon>
        <taxon>Streptomyces aurantiacus group</taxon>
    </lineage>
</organism>
<name>A0A1G7CH69_9ACTN</name>
<accession>A0A1G7CH69</accession>
<evidence type="ECO:0008006" key="6">
    <source>
        <dbReference type="Google" id="ProtNLM"/>
    </source>
</evidence>
<protein>
    <recommendedName>
        <fullName evidence="6">Zinc-ribbon domain-containing protein</fullName>
    </recommendedName>
</protein>
<feature type="compositionally biased region" description="Low complexity" evidence="1">
    <location>
        <begin position="102"/>
        <end position="118"/>
    </location>
</feature>